<keyword evidence="3 9" id="KW-0812">Transmembrane</keyword>
<dbReference type="OMA" id="PACADIK"/>
<protein>
    <submittedName>
        <fullName evidence="11">Uncharacterized protein</fullName>
    </submittedName>
</protein>
<dbReference type="KEGG" id="tca:107398506"/>
<keyword evidence="5 9" id="KW-1133">Transmembrane helix</keyword>
<evidence type="ECO:0000256" key="3">
    <source>
        <dbReference type="ARBA" id="ARBA00022692"/>
    </source>
</evidence>
<evidence type="ECO:0000313" key="11">
    <source>
        <dbReference type="EMBL" id="KYB25914.1"/>
    </source>
</evidence>
<dbReference type="SUPFAM" id="SSF57302">
    <property type="entry name" value="Snake toxin-like"/>
    <property type="match status" value="1"/>
</dbReference>
<dbReference type="PANTHER" id="PTHR33562:SF23">
    <property type="entry name" value="PROTEIN QUIVER"/>
    <property type="match status" value="1"/>
</dbReference>
<evidence type="ECO:0000313" key="12">
    <source>
        <dbReference type="Proteomes" id="UP000007266"/>
    </source>
</evidence>
<evidence type="ECO:0000256" key="10">
    <source>
        <dbReference type="SAM" id="SignalP"/>
    </source>
</evidence>
<feature type="transmembrane region" description="Helical" evidence="9">
    <location>
        <begin position="116"/>
        <end position="135"/>
    </location>
</feature>
<accession>A0A139WDC4</accession>
<organism evidence="11 12">
    <name type="scientific">Tribolium castaneum</name>
    <name type="common">Red flour beetle</name>
    <dbReference type="NCBI Taxonomy" id="7070"/>
    <lineage>
        <taxon>Eukaryota</taxon>
        <taxon>Metazoa</taxon>
        <taxon>Ecdysozoa</taxon>
        <taxon>Arthropoda</taxon>
        <taxon>Hexapoda</taxon>
        <taxon>Insecta</taxon>
        <taxon>Pterygota</taxon>
        <taxon>Neoptera</taxon>
        <taxon>Endopterygota</taxon>
        <taxon>Coleoptera</taxon>
        <taxon>Polyphaga</taxon>
        <taxon>Cucujiformia</taxon>
        <taxon>Tenebrionidae</taxon>
        <taxon>Tenebrionidae incertae sedis</taxon>
        <taxon>Tribolium</taxon>
    </lineage>
</organism>
<keyword evidence="2" id="KW-0336">GPI-anchor</keyword>
<name>A0A139WDC4_TRICA</name>
<evidence type="ECO:0000256" key="6">
    <source>
        <dbReference type="ARBA" id="ARBA00023136"/>
    </source>
</evidence>
<dbReference type="GO" id="GO:0032222">
    <property type="term" value="P:regulation of synaptic transmission, cholinergic"/>
    <property type="evidence" value="ECO:0007669"/>
    <property type="project" value="InterPro"/>
</dbReference>
<sequence>MTSPKFIYVSLIMLPLIFGTVHSIRCYNCSSHSDPACADIKPSENSTLLQECSQPDAFCRKTLQTIVSESLTIITRGCGWIEFDKHSDDHCHVSNTNFKKETSCQCFTDACNKADGFIAVDVLILSGIILALISLSGY</sequence>
<dbReference type="Proteomes" id="UP000007266">
    <property type="component" value="Linkage group 8"/>
</dbReference>
<feature type="signal peptide" evidence="10">
    <location>
        <begin position="1"/>
        <end position="23"/>
    </location>
</feature>
<keyword evidence="8" id="KW-0449">Lipoprotein</keyword>
<evidence type="ECO:0000256" key="4">
    <source>
        <dbReference type="ARBA" id="ARBA00022729"/>
    </source>
</evidence>
<evidence type="ECO:0000256" key="8">
    <source>
        <dbReference type="ARBA" id="ARBA00023288"/>
    </source>
</evidence>
<evidence type="ECO:0000256" key="9">
    <source>
        <dbReference type="SAM" id="Phobius"/>
    </source>
</evidence>
<comment type="subcellular location">
    <subcellularLocation>
        <location evidence="1">Membrane</location>
        <topology evidence="1">Lipid-anchor</topology>
        <topology evidence="1">GPI-anchor</topology>
    </subcellularLocation>
</comment>
<gene>
    <name evidence="11" type="primary">AUGUSTUS-3.0.2_34103</name>
    <name evidence="11" type="ORF">TcasGA2_TC034103</name>
</gene>
<evidence type="ECO:0000256" key="2">
    <source>
        <dbReference type="ARBA" id="ARBA00022622"/>
    </source>
</evidence>
<proteinExistence type="predicted"/>
<evidence type="ECO:0000256" key="7">
    <source>
        <dbReference type="ARBA" id="ARBA00023180"/>
    </source>
</evidence>
<keyword evidence="6 9" id="KW-0472">Membrane</keyword>
<reference evidence="11 12" key="2">
    <citation type="journal article" date="2010" name="Nucleic Acids Res.">
        <title>BeetleBase in 2010: revisions to provide comprehensive genomic information for Tribolium castaneum.</title>
        <authorList>
            <person name="Kim H.S."/>
            <person name="Murphy T."/>
            <person name="Xia J."/>
            <person name="Caragea D."/>
            <person name="Park Y."/>
            <person name="Beeman R.W."/>
            <person name="Lorenzen M.D."/>
            <person name="Butcher S."/>
            <person name="Manak J.R."/>
            <person name="Brown S.J."/>
        </authorList>
    </citation>
    <scope>GENOME REANNOTATION</scope>
    <source>
        <strain evidence="11 12">Georgia GA2</strain>
    </source>
</reference>
<keyword evidence="7" id="KW-0325">Glycoprotein</keyword>
<keyword evidence="4 10" id="KW-0732">Signal</keyword>
<dbReference type="GO" id="GO:0098552">
    <property type="term" value="C:side of membrane"/>
    <property type="evidence" value="ECO:0007669"/>
    <property type="project" value="UniProtKB-KW"/>
</dbReference>
<dbReference type="Pfam" id="PF17064">
    <property type="entry name" value="QVR"/>
    <property type="match status" value="1"/>
</dbReference>
<dbReference type="InParanoid" id="A0A139WDC4"/>
<reference evidence="11 12" key="1">
    <citation type="journal article" date="2008" name="Nature">
        <title>The genome of the model beetle and pest Tribolium castaneum.</title>
        <authorList>
            <consortium name="Tribolium Genome Sequencing Consortium"/>
            <person name="Richards S."/>
            <person name="Gibbs R.A."/>
            <person name="Weinstock G.M."/>
            <person name="Brown S.J."/>
            <person name="Denell R."/>
            <person name="Beeman R.W."/>
            <person name="Gibbs R."/>
            <person name="Beeman R.W."/>
            <person name="Brown S.J."/>
            <person name="Bucher G."/>
            <person name="Friedrich M."/>
            <person name="Grimmelikhuijzen C.J."/>
            <person name="Klingler M."/>
            <person name="Lorenzen M."/>
            <person name="Richards S."/>
            <person name="Roth S."/>
            <person name="Schroder R."/>
            <person name="Tautz D."/>
            <person name="Zdobnov E.M."/>
            <person name="Muzny D."/>
            <person name="Gibbs R.A."/>
            <person name="Weinstock G.M."/>
            <person name="Attaway T."/>
            <person name="Bell S."/>
            <person name="Buhay C.J."/>
            <person name="Chandrabose M.N."/>
            <person name="Chavez D."/>
            <person name="Clerk-Blankenburg K.P."/>
            <person name="Cree A."/>
            <person name="Dao M."/>
            <person name="Davis C."/>
            <person name="Chacko J."/>
            <person name="Dinh H."/>
            <person name="Dugan-Rocha S."/>
            <person name="Fowler G."/>
            <person name="Garner T.T."/>
            <person name="Garnes J."/>
            <person name="Gnirke A."/>
            <person name="Hawes A."/>
            <person name="Hernandez J."/>
            <person name="Hines S."/>
            <person name="Holder M."/>
            <person name="Hume J."/>
            <person name="Jhangiani S.N."/>
            <person name="Joshi V."/>
            <person name="Khan Z.M."/>
            <person name="Jackson L."/>
            <person name="Kovar C."/>
            <person name="Kowis A."/>
            <person name="Lee S."/>
            <person name="Lewis L.R."/>
            <person name="Margolis J."/>
            <person name="Morgan M."/>
            <person name="Nazareth L.V."/>
            <person name="Nguyen N."/>
            <person name="Okwuonu G."/>
            <person name="Parker D."/>
            <person name="Richards S."/>
            <person name="Ruiz S.J."/>
            <person name="Santibanez J."/>
            <person name="Savard J."/>
            <person name="Scherer S.E."/>
            <person name="Schneider B."/>
            <person name="Sodergren E."/>
            <person name="Tautz D."/>
            <person name="Vattahil S."/>
            <person name="Villasana D."/>
            <person name="White C.S."/>
            <person name="Wright R."/>
            <person name="Park Y."/>
            <person name="Beeman R.W."/>
            <person name="Lord J."/>
            <person name="Oppert B."/>
            <person name="Lorenzen M."/>
            <person name="Brown S."/>
            <person name="Wang L."/>
            <person name="Savard J."/>
            <person name="Tautz D."/>
            <person name="Richards S."/>
            <person name="Weinstock G."/>
            <person name="Gibbs R.A."/>
            <person name="Liu Y."/>
            <person name="Worley K."/>
            <person name="Weinstock G."/>
            <person name="Elsik C.G."/>
            <person name="Reese J.T."/>
            <person name="Elhaik E."/>
            <person name="Landan G."/>
            <person name="Graur D."/>
            <person name="Arensburger P."/>
            <person name="Atkinson P."/>
            <person name="Beeman R.W."/>
            <person name="Beidler J."/>
            <person name="Brown S.J."/>
            <person name="Demuth J.P."/>
            <person name="Drury D.W."/>
            <person name="Du Y.Z."/>
            <person name="Fujiwara H."/>
            <person name="Lorenzen M."/>
            <person name="Maselli V."/>
            <person name="Osanai M."/>
            <person name="Park Y."/>
            <person name="Robertson H.M."/>
            <person name="Tu Z."/>
            <person name="Wang J.J."/>
            <person name="Wang S."/>
            <person name="Richards S."/>
            <person name="Song H."/>
            <person name="Zhang L."/>
            <person name="Sodergren E."/>
            <person name="Werner D."/>
            <person name="Stanke M."/>
            <person name="Morgenstern B."/>
            <person name="Solovyev V."/>
            <person name="Kosarev P."/>
            <person name="Brown G."/>
            <person name="Chen H.C."/>
            <person name="Ermolaeva O."/>
            <person name="Hlavina W."/>
            <person name="Kapustin Y."/>
            <person name="Kiryutin B."/>
            <person name="Kitts P."/>
            <person name="Maglott D."/>
            <person name="Pruitt K."/>
            <person name="Sapojnikov V."/>
            <person name="Souvorov A."/>
            <person name="Mackey A.J."/>
            <person name="Waterhouse R.M."/>
            <person name="Wyder S."/>
            <person name="Zdobnov E.M."/>
            <person name="Zdobnov E.M."/>
            <person name="Wyder S."/>
            <person name="Kriventseva E.V."/>
            <person name="Kadowaki T."/>
            <person name="Bork P."/>
            <person name="Aranda M."/>
            <person name="Bao R."/>
            <person name="Beermann A."/>
            <person name="Berns N."/>
            <person name="Bolognesi R."/>
            <person name="Bonneton F."/>
            <person name="Bopp D."/>
            <person name="Brown S.J."/>
            <person name="Bucher G."/>
            <person name="Butts T."/>
            <person name="Chaumot A."/>
            <person name="Denell R.E."/>
            <person name="Ferrier D.E."/>
            <person name="Friedrich M."/>
            <person name="Gordon C.M."/>
            <person name="Jindra M."/>
            <person name="Klingler M."/>
            <person name="Lan Q."/>
            <person name="Lattorff H.M."/>
            <person name="Laudet V."/>
            <person name="von Levetsow C."/>
            <person name="Liu Z."/>
            <person name="Lutz R."/>
            <person name="Lynch J.A."/>
            <person name="da Fonseca R.N."/>
            <person name="Posnien N."/>
            <person name="Reuter R."/>
            <person name="Roth S."/>
            <person name="Savard J."/>
            <person name="Schinko J.B."/>
            <person name="Schmitt C."/>
            <person name="Schoppmeier M."/>
            <person name="Schroder R."/>
            <person name="Shippy T.D."/>
            <person name="Simonnet F."/>
            <person name="Marques-Souza H."/>
            <person name="Tautz D."/>
            <person name="Tomoyasu Y."/>
            <person name="Trauner J."/>
            <person name="Van der Zee M."/>
            <person name="Vervoort M."/>
            <person name="Wittkopp N."/>
            <person name="Wimmer E.A."/>
            <person name="Yang X."/>
            <person name="Jones A.K."/>
            <person name="Sattelle D.B."/>
            <person name="Ebert P.R."/>
            <person name="Nelson D."/>
            <person name="Scott J.G."/>
            <person name="Beeman R.W."/>
            <person name="Muthukrishnan S."/>
            <person name="Kramer K.J."/>
            <person name="Arakane Y."/>
            <person name="Beeman R.W."/>
            <person name="Zhu Q."/>
            <person name="Hogenkamp D."/>
            <person name="Dixit R."/>
            <person name="Oppert B."/>
            <person name="Jiang H."/>
            <person name="Zou Z."/>
            <person name="Marshall J."/>
            <person name="Elpidina E."/>
            <person name="Vinokurov K."/>
            <person name="Oppert C."/>
            <person name="Zou Z."/>
            <person name="Evans J."/>
            <person name="Lu Z."/>
            <person name="Zhao P."/>
            <person name="Sumathipala N."/>
            <person name="Altincicek B."/>
            <person name="Vilcinskas A."/>
            <person name="Williams M."/>
            <person name="Hultmark D."/>
            <person name="Hetru C."/>
            <person name="Jiang H."/>
            <person name="Grimmelikhuijzen C.J."/>
            <person name="Hauser F."/>
            <person name="Cazzamali G."/>
            <person name="Williamson M."/>
            <person name="Park Y."/>
            <person name="Li B."/>
            <person name="Tanaka Y."/>
            <person name="Predel R."/>
            <person name="Neupert S."/>
            <person name="Schachtner J."/>
            <person name="Verleyen P."/>
            <person name="Raible F."/>
            <person name="Bork P."/>
            <person name="Friedrich M."/>
            <person name="Walden K.K."/>
            <person name="Robertson H.M."/>
            <person name="Angeli S."/>
            <person name="Foret S."/>
            <person name="Bucher G."/>
            <person name="Schuetz S."/>
            <person name="Maleszka R."/>
            <person name="Wimmer E.A."/>
            <person name="Beeman R.W."/>
            <person name="Lorenzen M."/>
            <person name="Tomoyasu Y."/>
            <person name="Miller S.C."/>
            <person name="Grossmann D."/>
            <person name="Bucher G."/>
        </authorList>
    </citation>
    <scope>NUCLEOTIDE SEQUENCE [LARGE SCALE GENOMIC DNA]</scope>
    <source>
        <strain evidence="11 12">Georgia GA2</strain>
    </source>
</reference>
<dbReference type="InterPro" id="IPR045860">
    <property type="entry name" value="Snake_toxin-like_sf"/>
</dbReference>
<dbReference type="GO" id="GO:0030431">
    <property type="term" value="P:sleep"/>
    <property type="evidence" value="ECO:0007669"/>
    <property type="project" value="InterPro"/>
</dbReference>
<dbReference type="OrthoDB" id="6420171at2759"/>
<dbReference type="PANTHER" id="PTHR33562">
    <property type="entry name" value="ATILLA, ISOFORM B-RELATED-RELATED"/>
    <property type="match status" value="1"/>
</dbReference>
<evidence type="ECO:0000256" key="5">
    <source>
        <dbReference type="ARBA" id="ARBA00022989"/>
    </source>
</evidence>
<dbReference type="AlphaFoldDB" id="A0A139WDC4"/>
<dbReference type="InterPro" id="IPR031424">
    <property type="entry name" value="QVR-like"/>
</dbReference>
<dbReference type="EMBL" id="KQ971361">
    <property type="protein sequence ID" value="KYB25914.1"/>
    <property type="molecule type" value="Genomic_DNA"/>
</dbReference>
<evidence type="ECO:0000256" key="1">
    <source>
        <dbReference type="ARBA" id="ARBA00004589"/>
    </source>
</evidence>
<dbReference type="InterPro" id="IPR050975">
    <property type="entry name" value="Sleep_regulator"/>
</dbReference>
<keyword evidence="12" id="KW-1185">Reference proteome</keyword>
<feature type="chain" id="PRO_5021282836" evidence="10">
    <location>
        <begin position="24"/>
        <end position="138"/>
    </location>
</feature>